<dbReference type="SUPFAM" id="SSF103515">
    <property type="entry name" value="Autotransporter"/>
    <property type="match status" value="1"/>
</dbReference>
<comment type="caution">
    <text evidence="4">The sequence shown here is derived from an EMBL/GenBank/DDBJ whole genome shotgun (WGS) entry which is preliminary data.</text>
</comment>
<dbReference type="GO" id="GO:0019867">
    <property type="term" value="C:outer membrane"/>
    <property type="evidence" value="ECO:0007669"/>
    <property type="project" value="InterPro"/>
</dbReference>
<feature type="region of interest" description="Disordered" evidence="1">
    <location>
        <begin position="271"/>
        <end position="293"/>
    </location>
</feature>
<dbReference type="EMBL" id="QFYP01000001">
    <property type="protein sequence ID" value="RAK59044.1"/>
    <property type="molecule type" value="Genomic_DNA"/>
</dbReference>
<dbReference type="AlphaFoldDB" id="A0A328AZL7"/>
<evidence type="ECO:0000256" key="2">
    <source>
        <dbReference type="SAM" id="SignalP"/>
    </source>
</evidence>
<evidence type="ECO:0000313" key="4">
    <source>
        <dbReference type="EMBL" id="RAK59044.1"/>
    </source>
</evidence>
<evidence type="ECO:0000259" key="3">
    <source>
        <dbReference type="PROSITE" id="PS51208"/>
    </source>
</evidence>
<protein>
    <submittedName>
        <fullName evidence="4">Autotransporter domain-containing protein</fullName>
    </submittedName>
</protein>
<dbReference type="InterPro" id="IPR006315">
    <property type="entry name" value="OM_autotransptr_brl_dom"/>
</dbReference>
<dbReference type="SMART" id="SM00869">
    <property type="entry name" value="Autotransporter"/>
    <property type="match status" value="1"/>
</dbReference>
<name>A0A328AZL7_9CAUL</name>
<keyword evidence="5" id="KW-1185">Reference proteome</keyword>
<feature type="compositionally biased region" description="Low complexity" evidence="1">
    <location>
        <begin position="273"/>
        <end position="282"/>
    </location>
</feature>
<proteinExistence type="predicted"/>
<dbReference type="RefSeq" id="WP_111456337.1">
    <property type="nucleotide sequence ID" value="NZ_QFYP01000001.1"/>
</dbReference>
<dbReference type="NCBIfam" id="TIGR01414">
    <property type="entry name" value="autotrans_barl"/>
    <property type="match status" value="1"/>
</dbReference>
<dbReference type="Proteomes" id="UP000249842">
    <property type="component" value="Unassembled WGS sequence"/>
</dbReference>
<feature type="signal peptide" evidence="2">
    <location>
        <begin position="1"/>
        <end position="21"/>
    </location>
</feature>
<reference evidence="5" key="1">
    <citation type="submission" date="2018-05" db="EMBL/GenBank/DDBJ databases">
        <authorList>
            <person name="Li X."/>
        </authorList>
    </citation>
    <scope>NUCLEOTIDE SEQUENCE [LARGE SCALE GENOMIC DNA]</scope>
    <source>
        <strain evidence="5">HKS-05</strain>
    </source>
</reference>
<evidence type="ECO:0000256" key="1">
    <source>
        <dbReference type="SAM" id="MobiDB-lite"/>
    </source>
</evidence>
<dbReference type="Gene3D" id="2.40.128.130">
    <property type="entry name" value="Autotransporter beta-domain"/>
    <property type="match status" value="1"/>
</dbReference>
<dbReference type="InterPro" id="IPR005546">
    <property type="entry name" value="Autotransporte_beta"/>
</dbReference>
<dbReference type="InterPro" id="IPR036709">
    <property type="entry name" value="Autotransporte_beta_dom_sf"/>
</dbReference>
<evidence type="ECO:0000313" key="5">
    <source>
        <dbReference type="Proteomes" id="UP000249842"/>
    </source>
</evidence>
<sequence>MKRLFVSVALVPLLNAGVAQAETKISTATTAPVATATAAAGHADDLTIEAAGSIKPAAAGAAVTLNSPNIVKNAGTISFNNLDGSTGILVLSGGGGVINAGTISLVEDYTAEDTDKDGDLDGPLAKGAGRFGIRLTGAGAFAGDIRNDAGGAITVEGNDSAGIQVEPRLAGNLISAGAVTVTGDRSVGISATAVAGDVRVTGPVSVQGEGASAVRLGDVDGGVRLQNAFTATGYRYTDRLADAARAKLDADDLKQSGAAVRITGNVGKGVLLDRPPADANPADPDEDKDGVPDAQEGTAVLTAIGAAPALDIGSERATAIGAVGTGDDGFGLVIRGQVIGHGVNDGVAATAIRIGQAGGGTTAIAGGINNQAGVISAQAYGADVTAQGGSATALLLNAGAVVPALRNSGTIKAVLTSGSQDARAVVDLSGTLGLVENTGVIRAVSTPKTGSTAVGQAVALDLRANSSGAVVRQIKATATSQPAIVGDVLFGAGDDRLELSGGTLTGAMAFGAGADTLVLDGGASATGRLTDTDGRLTLDIREGRLSVTNTDTVQLTTLSVGAKGVLAVNIDPAANTGTAFKVSGVASLATGAQVDLSLASLLKSARSYEIIRAGSLQAGALTTTLAGAPYLYAASLRADAAANALVVDLRPKTAAELGLNRSGAEAYGAVFNALDKDRAVQAAFLAQKTQAGFAGLYDQMLPDHSGGALMSAHAISGAISQAVSQPVARQGIGETGVWAQEIMFRVDRDRDQAQGFRAQGFGLATGLELVGEANALGVSGSFVSTDYKDKGAAVGERISINVFEGGLYWRLQAGGLHADARAGLGYVRFDSDRRLGSADLNLATRGKWSGWIADVHAGASYEAQMGWAYARPELSLDYLRLTEDGYQEAGGGPAFDLKVDSRNGDLLTGEALLALGARFGDEAWWGPELKLGWRAKLSGDSGKTTARFTGGTAFTLDPEAVASGGAVARLGIKGEAQQVLYSFDAGAVFDNGYREYDVRGVVRFMF</sequence>
<gene>
    <name evidence="4" type="ORF">DJ021_04105</name>
</gene>
<organism evidence="4 5">
    <name type="scientific">Phenylobacterium hankyongense</name>
    <dbReference type="NCBI Taxonomy" id="1813876"/>
    <lineage>
        <taxon>Bacteria</taxon>
        <taxon>Pseudomonadati</taxon>
        <taxon>Pseudomonadota</taxon>
        <taxon>Alphaproteobacteria</taxon>
        <taxon>Caulobacterales</taxon>
        <taxon>Caulobacteraceae</taxon>
        <taxon>Phenylobacterium</taxon>
    </lineage>
</organism>
<accession>A0A328AZL7</accession>
<dbReference type="PROSITE" id="PS51208">
    <property type="entry name" value="AUTOTRANSPORTER"/>
    <property type="match status" value="1"/>
</dbReference>
<feature type="domain" description="Autotransporter" evidence="3">
    <location>
        <begin position="730"/>
        <end position="1006"/>
    </location>
</feature>
<dbReference type="Pfam" id="PF03797">
    <property type="entry name" value="Autotransporter"/>
    <property type="match status" value="1"/>
</dbReference>
<keyword evidence="2" id="KW-0732">Signal</keyword>
<feature type="chain" id="PRO_5016446026" evidence="2">
    <location>
        <begin position="22"/>
        <end position="1006"/>
    </location>
</feature>
<dbReference type="OrthoDB" id="7613961at2"/>